<dbReference type="PROSITE" id="PS00141">
    <property type="entry name" value="ASP_PROTEASE"/>
    <property type="match status" value="1"/>
</dbReference>
<gene>
    <name evidence="2" type="ORF">NT6N_21010</name>
</gene>
<feature type="chain" id="PRO_5043950126" description="Aspartyl protease" evidence="1">
    <location>
        <begin position="33"/>
        <end position="321"/>
    </location>
</feature>
<dbReference type="AlphaFoldDB" id="A0AAT9FM23"/>
<keyword evidence="1" id="KW-0732">Signal</keyword>
<dbReference type="KEGG" id="osu:NT6N_21010"/>
<evidence type="ECO:0000313" key="2">
    <source>
        <dbReference type="EMBL" id="BDS07061.1"/>
    </source>
</evidence>
<evidence type="ECO:0008006" key="3">
    <source>
        <dbReference type="Google" id="ProtNLM"/>
    </source>
</evidence>
<dbReference type="EMBL" id="AP026866">
    <property type="protein sequence ID" value="BDS07061.1"/>
    <property type="molecule type" value="Genomic_DNA"/>
</dbReference>
<organism evidence="2">
    <name type="scientific">Oceaniferula spumae</name>
    <dbReference type="NCBI Taxonomy" id="2979115"/>
    <lineage>
        <taxon>Bacteria</taxon>
        <taxon>Pseudomonadati</taxon>
        <taxon>Verrucomicrobiota</taxon>
        <taxon>Verrucomicrobiia</taxon>
        <taxon>Verrucomicrobiales</taxon>
        <taxon>Verrucomicrobiaceae</taxon>
        <taxon>Oceaniferula</taxon>
    </lineage>
</organism>
<sequence>MKDSFFTNSLKTSVKWITRVAAFCLLALPLSAKPGKNIDEHFTSIPLITGNKFLRYVQTDINGTPYLMMLDSGADKIFIAQSVATKLKIKTFPYTTAKGTDGKLSAIRLGPLKTFKVGDLVVPIKNACFANFPHLTTLKFPDGSTKPSAGQLGTGFIHKMHVAVDYPGNRLLVPKKPDAGNSADLLIKPGDSSVPMIENKSGRHYIQATLNGKPVLFLADTAASSCVLFKPAAKAFKIPLLKRKASVDTFNSDNATVGIANVSKLELGGKNRGTVQMLVMPHSPKLKSVQGMPVVGLLGASLFEAFHATIDFSSNKLILAK</sequence>
<accession>A0AAT9FM23</accession>
<dbReference type="SUPFAM" id="SSF50630">
    <property type="entry name" value="Acid proteases"/>
    <property type="match status" value="2"/>
</dbReference>
<evidence type="ECO:0000256" key="1">
    <source>
        <dbReference type="SAM" id="SignalP"/>
    </source>
</evidence>
<dbReference type="Pfam" id="PF13650">
    <property type="entry name" value="Asp_protease_2"/>
    <property type="match status" value="2"/>
</dbReference>
<dbReference type="InterPro" id="IPR001969">
    <property type="entry name" value="Aspartic_peptidase_AS"/>
</dbReference>
<dbReference type="InterPro" id="IPR034122">
    <property type="entry name" value="Retropepsin-like_bacterial"/>
</dbReference>
<dbReference type="Gene3D" id="2.40.70.10">
    <property type="entry name" value="Acid Proteases"/>
    <property type="match status" value="2"/>
</dbReference>
<dbReference type="CDD" id="cd05483">
    <property type="entry name" value="retropepsin_like_bacteria"/>
    <property type="match status" value="1"/>
</dbReference>
<dbReference type="GO" id="GO:0004190">
    <property type="term" value="F:aspartic-type endopeptidase activity"/>
    <property type="evidence" value="ECO:0007669"/>
    <property type="project" value="InterPro"/>
</dbReference>
<dbReference type="GO" id="GO:0006508">
    <property type="term" value="P:proteolysis"/>
    <property type="evidence" value="ECO:0007669"/>
    <property type="project" value="InterPro"/>
</dbReference>
<feature type="signal peptide" evidence="1">
    <location>
        <begin position="1"/>
        <end position="32"/>
    </location>
</feature>
<dbReference type="InterPro" id="IPR021109">
    <property type="entry name" value="Peptidase_aspartic_dom_sf"/>
</dbReference>
<name>A0AAT9FM23_9BACT</name>
<proteinExistence type="predicted"/>
<reference evidence="2" key="1">
    <citation type="submission" date="2024-07" db="EMBL/GenBank/DDBJ databases">
        <title>Complete genome sequence of Verrucomicrobiaceae bacterium NT6N.</title>
        <authorList>
            <person name="Huang C."/>
            <person name="Takami H."/>
            <person name="Hamasaki K."/>
        </authorList>
    </citation>
    <scope>NUCLEOTIDE SEQUENCE</scope>
    <source>
        <strain evidence="2">NT6N</strain>
    </source>
</reference>
<protein>
    <recommendedName>
        <fullName evidence="3">Aspartyl protease</fullName>
    </recommendedName>
</protein>